<dbReference type="SUPFAM" id="SSF103247">
    <property type="entry name" value="TT1751-like"/>
    <property type="match status" value="1"/>
</dbReference>
<dbReference type="AlphaFoldDB" id="A0A328CBZ0"/>
<evidence type="ECO:0000313" key="2">
    <source>
        <dbReference type="EMBL" id="RAL25130.1"/>
    </source>
</evidence>
<protein>
    <recommendedName>
        <fullName evidence="1">DUF302 domain-containing protein</fullName>
    </recommendedName>
</protein>
<dbReference type="Gene3D" id="3.30.310.70">
    <property type="entry name" value="TT1751-like domain"/>
    <property type="match status" value="1"/>
</dbReference>
<name>A0A328CBZ0_9DELT</name>
<dbReference type="InterPro" id="IPR005180">
    <property type="entry name" value="DUF302"/>
</dbReference>
<sequence>MYDRDYALTTRVEGTLQDVDARVREALKAQGFGVLTEIDIQATLKKKLDVDRRPYVILGACSPPLAHKALEAELPIGLLLPCNVTIFEGDDAQIYVQAINPVVMFEMIDNPQVAEVAQEVGERLQRALDAL</sequence>
<dbReference type="EMBL" id="QHKO01000001">
    <property type="protein sequence ID" value="RAL25130.1"/>
    <property type="molecule type" value="Genomic_DNA"/>
</dbReference>
<dbReference type="InterPro" id="IPR016796">
    <property type="entry name" value="UCP021774"/>
</dbReference>
<comment type="caution">
    <text evidence="2">The sequence shown here is derived from an EMBL/GenBank/DDBJ whole genome shotgun (WGS) entry which is preliminary data.</text>
</comment>
<dbReference type="PIRSF" id="PIRSF021774">
    <property type="entry name" value="UCP021774"/>
    <property type="match status" value="1"/>
</dbReference>
<gene>
    <name evidence="2" type="ORF">DL240_02650</name>
</gene>
<dbReference type="Pfam" id="PF03625">
    <property type="entry name" value="DUF302"/>
    <property type="match status" value="1"/>
</dbReference>
<dbReference type="RefSeq" id="WP_111728302.1">
    <property type="nucleotide sequence ID" value="NZ_QHKO01000001.1"/>
</dbReference>
<evidence type="ECO:0000313" key="3">
    <source>
        <dbReference type="Proteomes" id="UP000249169"/>
    </source>
</evidence>
<dbReference type="InterPro" id="IPR035923">
    <property type="entry name" value="TT1751-like_sf"/>
</dbReference>
<dbReference type="PANTHER" id="PTHR38342:SF1">
    <property type="entry name" value="SLR5037 PROTEIN"/>
    <property type="match status" value="1"/>
</dbReference>
<evidence type="ECO:0000259" key="1">
    <source>
        <dbReference type="Pfam" id="PF03625"/>
    </source>
</evidence>
<dbReference type="PANTHER" id="PTHR38342">
    <property type="entry name" value="SLR5037 PROTEIN"/>
    <property type="match status" value="1"/>
</dbReference>
<proteinExistence type="predicted"/>
<reference evidence="2 3" key="1">
    <citation type="submission" date="2018-05" db="EMBL/GenBank/DDBJ databases">
        <title>Lujinxingia marina gen. nov. sp. nov., a new facultative anaerobic member of the class Deltaproteobacteria, and proposal of Lujinxingaceae fam. nov.</title>
        <authorList>
            <person name="Li C.-M."/>
        </authorList>
    </citation>
    <scope>NUCLEOTIDE SEQUENCE [LARGE SCALE GENOMIC DNA]</scope>
    <source>
        <strain evidence="2 3">B210</strain>
    </source>
</reference>
<keyword evidence="3" id="KW-1185">Reference proteome</keyword>
<accession>A0A328CBZ0</accession>
<dbReference type="Proteomes" id="UP000249169">
    <property type="component" value="Unassembled WGS sequence"/>
</dbReference>
<organism evidence="2 3">
    <name type="scientific">Lujinxingia litoralis</name>
    <dbReference type="NCBI Taxonomy" id="2211119"/>
    <lineage>
        <taxon>Bacteria</taxon>
        <taxon>Deltaproteobacteria</taxon>
        <taxon>Bradymonadales</taxon>
        <taxon>Lujinxingiaceae</taxon>
        <taxon>Lujinxingia</taxon>
    </lineage>
</organism>
<dbReference type="CDD" id="cd14797">
    <property type="entry name" value="DUF302"/>
    <property type="match status" value="1"/>
</dbReference>
<dbReference type="OrthoDB" id="9791067at2"/>
<feature type="domain" description="DUF302" evidence="1">
    <location>
        <begin position="38"/>
        <end position="101"/>
    </location>
</feature>